<dbReference type="SUPFAM" id="SSF88697">
    <property type="entry name" value="PUA domain-like"/>
    <property type="match status" value="1"/>
</dbReference>
<evidence type="ECO:0000259" key="1">
    <source>
        <dbReference type="SMART" id="SM00464"/>
    </source>
</evidence>
<dbReference type="PANTHER" id="PTHR46732:SF8">
    <property type="entry name" value="ATP-DEPENDENT PROTEASE LA (LON) DOMAIN PROTEIN"/>
    <property type="match status" value="1"/>
</dbReference>
<reference evidence="3" key="1">
    <citation type="submission" date="2017-05" db="EMBL/GenBank/DDBJ databases">
        <authorList>
            <person name="Ray J."/>
            <person name="Price M."/>
            <person name="Deutschbauer A."/>
        </authorList>
    </citation>
    <scope>NUCLEOTIDE SEQUENCE [LARGE SCALE GENOMIC DNA]</scope>
    <source>
        <strain evidence="3">DSM 19842</strain>
    </source>
</reference>
<dbReference type="AlphaFoldDB" id="A0A1X9YQH6"/>
<dbReference type="InterPro" id="IPR015947">
    <property type="entry name" value="PUA-like_sf"/>
</dbReference>
<keyword evidence="3" id="KW-1185">Reference proteome</keyword>
<dbReference type="KEGG" id="pact:CA264_06530"/>
<evidence type="ECO:0000313" key="3">
    <source>
        <dbReference type="Proteomes" id="UP000266292"/>
    </source>
</evidence>
<dbReference type="OrthoDB" id="25394at2"/>
<proteinExistence type="predicted"/>
<dbReference type="SMART" id="SM00464">
    <property type="entry name" value="LON"/>
    <property type="match status" value="1"/>
</dbReference>
<dbReference type="Pfam" id="PF02190">
    <property type="entry name" value="LON_substr_bdg"/>
    <property type="match status" value="1"/>
</dbReference>
<dbReference type="InterPro" id="IPR046336">
    <property type="entry name" value="Lon_prtase_N_sf"/>
</dbReference>
<dbReference type="Proteomes" id="UP000266292">
    <property type="component" value="Chromosome"/>
</dbReference>
<organism evidence="2 3">
    <name type="scientific">Pontibacter actiniarum</name>
    <dbReference type="NCBI Taxonomy" id="323450"/>
    <lineage>
        <taxon>Bacteria</taxon>
        <taxon>Pseudomonadati</taxon>
        <taxon>Bacteroidota</taxon>
        <taxon>Cytophagia</taxon>
        <taxon>Cytophagales</taxon>
        <taxon>Hymenobacteraceae</taxon>
        <taxon>Pontibacter</taxon>
    </lineage>
</organism>
<accession>A0A1X9YQH6</accession>
<dbReference type="STRING" id="709015.GCA_000472485_01309"/>
<dbReference type="PANTHER" id="PTHR46732">
    <property type="entry name" value="ATP-DEPENDENT PROTEASE LA (LON) DOMAIN PROTEIN"/>
    <property type="match status" value="1"/>
</dbReference>
<gene>
    <name evidence="2" type="ORF">CA264_06530</name>
</gene>
<sequence>MTPKIKYLPLFPLGIVVFPGEKLNLHVFEPRYKQLVLDCLEEGKTFGIPTFLENNVGTYGTEIELLNVEKKYANGEMDIRTKGLQIFKILQFDKMAPNRLYAGGEVEVVENRLEEDILTKIKIRENLQKLYDALGLSNLYLELPENFTSYDIGHQLGLSTEQEYTLLQLLSEQDRQEAILHHLQQVLPVVLETERLKERVRLNGHFKNLTPPNF</sequence>
<dbReference type="Gene3D" id="2.30.130.40">
    <property type="entry name" value="LON domain-like"/>
    <property type="match status" value="1"/>
</dbReference>
<feature type="domain" description="Lon N-terminal" evidence="1">
    <location>
        <begin position="7"/>
        <end position="185"/>
    </location>
</feature>
<protein>
    <submittedName>
        <fullName evidence="2">Peptidase</fullName>
    </submittedName>
</protein>
<dbReference type="InterPro" id="IPR003111">
    <property type="entry name" value="Lon_prtase_N"/>
</dbReference>
<name>A0A1X9YQH6_9BACT</name>
<evidence type="ECO:0000313" key="2">
    <source>
        <dbReference type="EMBL" id="ARS35125.1"/>
    </source>
</evidence>
<dbReference type="EMBL" id="CP021235">
    <property type="protein sequence ID" value="ARS35125.1"/>
    <property type="molecule type" value="Genomic_DNA"/>
</dbReference>
<dbReference type="RefSeq" id="WP_036775577.1">
    <property type="nucleotide sequence ID" value="NZ_CP021235.1"/>
</dbReference>